<evidence type="ECO:0000256" key="1">
    <source>
        <dbReference type="SAM" id="Coils"/>
    </source>
</evidence>
<dbReference type="InterPro" id="IPR004252">
    <property type="entry name" value="Probable_transposase_24"/>
</dbReference>
<dbReference type="Proteomes" id="UP000324897">
    <property type="component" value="Unassembled WGS sequence"/>
</dbReference>
<organism evidence="3 4">
    <name type="scientific">Eragrostis curvula</name>
    <name type="common">weeping love grass</name>
    <dbReference type="NCBI Taxonomy" id="38414"/>
    <lineage>
        <taxon>Eukaryota</taxon>
        <taxon>Viridiplantae</taxon>
        <taxon>Streptophyta</taxon>
        <taxon>Embryophyta</taxon>
        <taxon>Tracheophyta</taxon>
        <taxon>Spermatophyta</taxon>
        <taxon>Magnoliopsida</taxon>
        <taxon>Liliopsida</taxon>
        <taxon>Poales</taxon>
        <taxon>Poaceae</taxon>
        <taxon>PACMAD clade</taxon>
        <taxon>Chloridoideae</taxon>
        <taxon>Eragrostideae</taxon>
        <taxon>Eragrostidinae</taxon>
        <taxon>Eragrostis</taxon>
    </lineage>
</organism>
<feature type="region of interest" description="Disordered" evidence="2">
    <location>
        <begin position="1"/>
        <end position="33"/>
    </location>
</feature>
<reference evidence="3 4" key="1">
    <citation type="journal article" date="2019" name="Sci. Rep.">
        <title>A high-quality genome of Eragrostis curvula grass provides insights into Poaceae evolution and supports new strategies to enhance forage quality.</title>
        <authorList>
            <person name="Carballo J."/>
            <person name="Santos B.A.C.M."/>
            <person name="Zappacosta D."/>
            <person name="Garbus I."/>
            <person name="Selva J.P."/>
            <person name="Gallo C.A."/>
            <person name="Diaz A."/>
            <person name="Albertini E."/>
            <person name="Caccamo M."/>
            <person name="Echenique V."/>
        </authorList>
    </citation>
    <scope>NUCLEOTIDE SEQUENCE [LARGE SCALE GENOMIC DNA]</scope>
    <source>
        <strain evidence="4">cv. Victoria</strain>
        <tissue evidence="3">Leaf</tissue>
    </source>
</reference>
<evidence type="ECO:0008006" key="5">
    <source>
        <dbReference type="Google" id="ProtNLM"/>
    </source>
</evidence>
<evidence type="ECO:0000313" key="4">
    <source>
        <dbReference type="Proteomes" id="UP000324897"/>
    </source>
</evidence>
<protein>
    <recommendedName>
        <fullName evidence="5">Transposase, Ptta/En/Spm, plant</fullName>
    </recommendedName>
</protein>
<evidence type="ECO:0000313" key="3">
    <source>
        <dbReference type="EMBL" id="TVT96903.1"/>
    </source>
</evidence>
<sequence>MAPDEHDRPAKRTRQRTRELSTTNESCHEGSADDELFTINGSAEPENENQIQIGNEGQTSRMIDRWNRGRTMGKDLDRISHGLCAKIPVNVSEGMKRPEAHMQAAKLASETGIILRQHIPILPHWKDYKKDDSHFDNYMGKIAGRFAIDSNSKAVKNACTDLFKGGLRQLRYRLKKAYFDGKPANEVRTTSPLDSMTDEQWWALVEMWSNPKHKEKCAKNKSNREKVVMQQRTGSRCFVAHCHAVKQDKYKDVPATPIDLFKECYCSSKTGFTEPVKKAIADMEAMMTEHPEGQDPKSPNEIFSEVLPRSKFLQTAGIVAAAPKRNGKAAVSSRVQELESELEAEKRGAAALRDQLDAQQLEMGDLKKHVQDSDAQIEALKKQAAETDIILRKLLMLNKV</sequence>
<accession>A0A5J9SDJ0</accession>
<keyword evidence="4" id="KW-1185">Reference proteome</keyword>
<gene>
    <name evidence="3" type="ORF">EJB05_57869</name>
</gene>
<proteinExistence type="predicted"/>
<keyword evidence="1" id="KW-0175">Coiled coil</keyword>
<dbReference type="PANTHER" id="PTHR33063:SF15">
    <property type="entry name" value="TRANSPOSASE, PTTA_EN_SPM, PLANT"/>
    <property type="match status" value="1"/>
</dbReference>
<feature type="coiled-coil region" evidence="1">
    <location>
        <begin position="328"/>
        <end position="383"/>
    </location>
</feature>
<dbReference type="OrthoDB" id="693053at2759"/>
<evidence type="ECO:0000256" key="2">
    <source>
        <dbReference type="SAM" id="MobiDB-lite"/>
    </source>
</evidence>
<dbReference type="EMBL" id="RWGY01001114">
    <property type="protein sequence ID" value="TVT96903.1"/>
    <property type="molecule type" value="Genomic_DNA"/>
</dbReference>
<feature type="compositionally biased region" description="Basic and acidic residues" evidence="2">
    <location>
        <begin position="1"/>
        <end position="10"/>
    </location>
</feature>
<comment type="caution">
    <text evidence="3">The sequence shown here is derived from an EMBL/GenBank/DDBJ whole genome shotgun (WGS) entry which is preliminary data.</text>
</comment>
<name>A0A5J9SDJ0_9POAL</name>
<dbReference type="Pfam" id="PF03004">
    <property type="entry name" value="Transposase_24"/>
    <property type="match status" value="1"/>
</dbReference>
<dbReference type="PANTHER" id="PTHR33063">
    <property type="entry name" value="OS02G0583500 PROTEIN"/>
    <property type="match status" value="1"/>
</dbReference>
<dbReference type="AlphaFoldDB" id="A0A5J9SDJ0"/>
<dbReference type="Gramene" id="TVT96903">
    <property type="protein sequence ID" value="TVT96903"/>
    <property type="gene ID" value="EJB05_57869"/>
</dbReference>